<keyword evidence="4" id="KW-1185">Reference proteome</keyword>
<dbReference type="CDD" id="cd09917">
    <property type="entry name" value="F-box_SF"/>
    <property type="match status" value="1"/>
</dbReference>
<name>A0A9P4GYU3_9PLEO</name>
<dbReference type="Proteomes" id="UP000799777">
    <property type="component" value="Unassembled WGS sequence"/>
</dbReference>
<feature type="domain" description="F-box" evidence="2">
    <location>
        <begin position="31"/>
        <end position="66"/>
    </location>
</feature>
<dbReference type="OrthoDB" id="3795090at2759"/>
<reference evidence="3" key="1">
    <citation type="journal article" date="2020" name="Stud. Mycol.">
        <title>101 Dothideomycetes genomes: a test case for predicting lifestyles and emergence of pathogens.</title>
        <authorList>
            <person name="Haridas S."/>
            <person name="Albert R."/>
            <person name="Binder M."/>
            <person name="Bloem J."/>
            <person name="Labutti K."/>
            <person name="Salamov A."/>
            <person name="Andreopoulos B."/>
            <person name="Baker S."/>
            <person name="Barry K."/>
            <person name="Bills G."/>
            <person name="Bluhm B."/>
            <person name="Cannon C."/>
            <person name="Castanera R."/>
            <person name="Culley D."/>
            <person name="Daum C."/>
            <person name="Ezra D."/>
            <person name="Gonzalez J."/>
            <person name="Henrissat B."/>
            <person name="Kuo A."/>
            <person name="Liang C."/>
            <person name="Lipzen A."/>
            <person name="Lutzoni F."/>
            <person name="Magnuson J."/>
            <person name="Mondo S."/>
            <person name="Nolan M."/>
            <person name="Ohm R."/>
            <person name="Pangilinan J."/>
            <person name="Park H.-J."/>
            <person name="Ramirez L."/>
            <person name="Alfaro M."/>
            <person name="Sun H."/>
            <person name="Tritt A."/>
            <person name="Yoshinaga Y."/>
            <person name="Zwiers L.-H."/>
            <person name="Turgeon B."/>
            <person name="Goodwin S."/>
            <person name="Spatafora J."/>
            <person name="Crous P."/>
            <person name="Grigoriev I."/>
        </authorList>
    </citation>
    <scope>NUCLEOTIDE SEQUENCE</scope>
    <source>
        <strain evidence="3">CBS 110217</strain>
    </source>
</reference>
<gene>
    <name evidence="3" type="ORF">EK21DRAFT_94266</name>
</gene>
<comment type="caution">
    <text evidence="3">The sequence shown here is derived from an EMBL/GenBank/DDBJ whole genome shotgun (WGS) entry which is preliminary data.</text>
</comment>
<dbReference type="InterPro" id="IPR001810">
    <property type="entry name" value="F-box_dom"/>
</dbReference>
<evidence type="ECO:0000256" key="1">
    <source>
        <dbReference type="SAM" id="MobiDB-lite"/>
    </source>
</evidence>
<organism evidence="3 4">
    <name type="scientific">Setomelanomma holmii</name>
    <dbReference type="NCBI Taxonomy" id="210430"/>
    <lineage>
        <taxon>Eukaryota</taxon>
        <taxon>Fungi</taxon>
        <taxon>Dikarya</taxon>
        <taxon>Ascomycota</taxon>
        <taxon>Pezizomycotina</taxon>
        <taxon>Dothideomycetes</taxon>
        <taxon>Pleosporomycetidae</taxon>
        <taxon>Pleosporales</taxon>
        <taxon>Pleosporineae</taxon>
        <taxon>Phaeosphaeriaceae</taxon>
        <taxon>Setomelanomma</taxon>
    </lineage>
</organism>
<sequence length="323" mass="36773">MSSLSGHCLPSHMVHTISTMTQSEDMDSASSDIPPENVETILLSLEPLDIVRATQVCTAWRDCINGSSMNTRIITCGNTIREFKDAYLNSLHEKPTAALEEEQEHGKDRHDEEEAKKEDWRQSYCINMYNIRTCFMGIRHNGDVPDGWPIGLRKIHCDLCDEWHSNFRFENLHPLIQFLGDTTMCFRGHGAQLLMSLGMMSEDQAPKSCWEHACQEVLEFAKQISKAYKAIQAGGVGQHQAARPIVTKLTTDGEQTVEDEKGLKLDKVVPLILELFRDHLIVWRNHCHEYSTMSAKVVRSPRAQRDHRATYPTPADWDRHMAG</sequence>
<protein>
    <recommendedName>
        <fullName evidence="2">F-box domain-containing protein</fullName>
    </recommendedName>
</protein>
<feature type="region of interest" description="Disordered" evidence="1">
    <location>
        <begin position="301"/>
        <end position="323"/>
    </location>
</feature>
<dbReference type="Gene3D" id="1.20.1280.50">
    <property type="match status" value="1"/>
</dbReference>
<dbReference type="SUPFAM" id="SSF81383">
    <property type="entry name" value="F-box domain"/>
    <property type="match status" value="1"/>
</dbReference>
<evidence type="ECO:0000259" key="2">
    <source>
        <dbReference type="Pfam" id="PF00646"/>
    </source>
</evidence>
<dbReference type="EMBL" id="ML978304">
    <property type="protein sequence ID" value="KAF2024204.1"/>
    <property type="molecule type" value="Genomic_DNA"/>
</dbReference>
<accession>A0A9P4GYU3</accession>
<dbReference type="AlphaFoldDB" id="A0A9P4GYU3"/>
<proteinExistence type="predicted"/>
<evidence type="ECO:0000313" key="3">
    <source>
        <dbReference type="EMBL" id="KAF2024204.1"/>
    </source>
</evidence>
<dbReference type="InterPro" id="IPR036047">
    <property type="entry name" value="F-box-like_dom_sf"/>
</dbReference>
<evidence type="ECO:0000313" key="4">
    <source>
        <dbReference type="Proteomes" id="UP000799777"/>
    </source>
</evidence>
<dbReference type="Pfam" id="PF00646">
    <property type="entry name" value="F-box"/>
    <property type="match status" value="1"/>
</dbReference>